<keyword evidence="1" id="KW-0418">Kinase</keyword>
<organism evidence="1 2">
    <name type="scientific">Trifolium pratense</name>
    <name type="common">Red clover</name>
    <dbReference type="NCBI Taxonomy" id="57577"/>
    <lineage>
        <taxon>Eukaryota</taxon>
        <taxon>Viridiplantae</taxon>
        <taxon>Streptophyta</taxon>
        <taxon>Embryophyta</taxon>
        <taxon>Tracheophyta</taxon>
        <taxon>Spermatophyta</taxon>
        <taxon>Magnoliopsida</taxon>
        <taxon>eudicotyledons</taxon>
        <taxon>Gunneridae</taxon>
        <taxon>Pentapetalae</taxon>
        <taxon>rosids</taxon>
        <taxon>fabids</taxon>
        <taxon>Fabales</taxon>
        <taxon>Fabaceae</taxon>
        <taxon>Papilionoideae</taxon>
        <taxon>50 kb inversion clade</taxon>
        <taxon>NPAAA clade</taxon>
        <taxon>Hologalegina</taxon>
        <taxon>IRL clade</taxon>
        <taxon>Trifolieae</taxon>
        <taxon>Trifolium</taxon>
    </lineage>
</organism>
<dbReference type="Proteomes" id="UP000236291">
    <property type="component" value="Unassembled WGS sequence"/>
</dbReference>
<reference evidence="1 2" key="1">
    <citation type="journal article" date="2014" name="Am. J. Bot.">
        <title>Genome assembly and annotation for red clover (Trifolium pratense; Fabaceae).</title>
        <authorList>
            <person name="Istvanek J."/>
            <person name="Jaros M."/>
            <person name="Krenek A."/>
            <person name="Repkova J."/>
        </authorList>
    </citation>
    <scope>NUCLEOTIDE SEQUENCE [LARGE SCALE GENOMIC DNA]</scope>
    <source>
        <strain evidence="2">cv. Tatra</strain>
        <tissue evidence="1">Young leaves</tissue>
    </source>
</reference>
<comment type="caution">
    <text evidence="1">The sequence shown here is derived from an EMBL/GenBank/DDBJ whole genome shotgun (WGS) entry which is preliminary data.</text>
</comment>
<proteinExistence type="predicted"/>
<dbReference type="STRING" id="57577.A0A2K3KNA1"/>
<dbReference type="AlphaFoldDB" id="A0A2K3KNA1"/>
<sequence>VVQNKESKEIDRQQLKFSSSSLKENLADNVLSRADENANSSSDVWKDCSIKTVFPFSKGDVSTGYNSSNYSEKADEKRKPEISDARAYIKEQVDEVGRAFYLGKLQGSSEQNNIGSVSFPLALEKQKEEYPRLPPVKIKSEDKPLTINWSEKFESDGLAAKLASADSNLLIGSYLDVPIGQEIKNAVAYSQCDFPLSGRRILI</sequence>
<dbReference type="ExpressionAtlas" id="A0A2K3KNA1">
    <property type="expression patterns" value="baseline"/>
</dbReference>
<evidence type="ECO:0000313" key="1">
    <source>
        <dbReference type="EMBL" id="PNX67784.1"/>
    </source>
</evidence>
<feature type="non-terminal residue" evidence="1">
    <location>
        <position position="1"/>
    </location>
</feature>
<keyword evidence="1" id="KW-0808">Transferase</keyword>
<accession>A0A2K3KNA1</accession>
<name>A0A2K3KNA1_TRIPR</name>
<reference evidence="1 2" key="2">
    <citation type="journal article" date="2017" name="Front. Plant Sci.">
        <title>Gene Classification and Mining of Molecular Markers Useful in Red Clover (Trifolium pratense) Breeding.</title>
        <authorList>
            <person name="Istvanek J."/>
            <person name="Dluhosova J."/>
            <person name="Dluhos P."/>
            <person name="Patkova L."/>
            <person name="Nedelnik J."/>
            <person name="Repkova J."/>
        </authorList>
    </citation>
    <scope>NUCLEOTIDE SEQUENCE [LARGE SCALE GENOMIC DNA]</scope>
    <source>
        <strain evidence="2">cv. Tatra</strain>
        <tissue evidence="1">Young leaves</tissue>
    </source>
</reference>
<gene>
    <name evidence="1" type="ORF">L195_g055813</name>
</gene>
<dbReference type="EMBL" id="ASHM01103177">
    <property type="protein sequence ID" value="PNX67784.1"/>
    <property type="molecule type" value="Genomic_DNA"/>
</dbReference>
<evidence type="ECO:0000313" key="2">
    <source>
        <dbReference type="Proteomes" id="UP000236291"/>
    </source>
</evidence>
<dbReference type="GO" id="GO:0016301">
    <property type="term" value="F:kinase activity"/>
    <property type="evidence" value="ECO:0007669"/>
    <property type="project" value="UniProtKB-KW"/>
</dbReference>
<protein>
    <submittedName>
        <fullName evidence="1">Dual-specificity kinase domain protein</fullName>
    </submittedName>
</protein>